<dbReference type="SUPFAM" id="SSF47090">
    <property type="entry name" value="PGBD-like"/>
    <property type="match status" value="1"/>
</dbReference>
<dbReference type="InterPro" id="IPR015510">
    <property type="entry name" value="PGRP"/>
</dbReference>
<dbReference type="EMBL" id="JAATHJ010000003">
    <property type="protein sequence ID" value="NJP36678.1"/>
    <property type="molecule type" value="Genomic_DNA"/>
</dbReference>
<dbReference type="Gene3D" id="3.40.80.10">
    <property type="entry name" value="Peptidoglycan recognition protein-like"/>
    <property type="match status" value="1"/>
</dbReference>
<dbReference type="AlphaFoldDB" id="A0A969PRK6"/>
<dbReference type="PANTHER" id="PTHR11022">
    <property type="entry name" value="PEPTIDOGLYCAN RECOGNITION PROTEIN"/>
    <property type="match status" value="1"/>
</dbReference>
<protein>
    <recommendedName>
        <fullName evidence="3">Autolysin</fullName>
    </recommendedName>
    <alternativeName>
        <fullName evidence="2">Cell wall hydrolase</fullName>
    </alternativeName>
</protein>
<comment type="similarity">
    <text evidence="1">Belongs to the N-acetylmuramoyl-L-alanine amidase 2 family.</text>
</comment>
<dbReference type="InterPro" id="IPR006619">
    <property type="entry name" value="PGRP_domain_met/bac"/>
</dbReference>
<dbReference type="GO" id="GO:0008745">
    <property type="term" value="F:N-acetylmuramoyl-L-alanine amidase activity"/>
    <property type="evidence" value="ECO:0007669"/>
    <property type="project" value="InterPro"/>
</dbReference>
<evidence type="ECO:0000259" key="4">
    <source>
        <dbReference type="SMART" id="SM00644"/>
    </source>
</evidence>
<dbReference type="PANTHER" id="PTHR11022:SF41">
    <property type="entry name" value="PEPTIDOGLYCAN-RECOGNITION PROTEIN LC-RELATED"/>
    <property type="match status" value="1"/>
</dbReference>
<organism evidence="6 7">
    <name type="scientific">Alkalicoccus luteus</name>
    <dbReference type="NCBI Taxonomy" id="1237094"/>
    <lineage>
        <taxon>Bacteria</taxon>
        <taxon>Bacillati</taxon>
        <taxon>Bacillota</taxon>
        <taxon>Bacilli</taxon>
        <taxon>Bacillales</taxon>
        <taxon>Bacillaceae</taxon>
        <taxon>Alkalicoccus</taxon>
    </lineage>
</organism>
<dbReference type="Pfam" id="PF01471">
    <property type="entry name" value="PG_binding_1"/>
    <property type="match status" value="1"/>
</dbReference>
<comment type="caution">
    <text evidence="6">The sequence shown here is derived from an EMBL/GenBank/DDBJ whole genome shotgun (WGS) entry which is preliminary data.</text>
</comment>
<dbReference type="Proteomes" id="UP000752012">
    <property type="component" value="Unassembled WGS sequence"/>
</dbReference>
<dbReference type="GO" id="GO:0009253">
    <property type="term" value="P:peptidoglycan catabolic process"/>
    <property type="evidence" value="ECO:0007669"/>
    <property type="project" value="InterPro"/>
</dbReference>
<evidence type="ECO:0000259" key="5">
    <source>
        <dbReference type="SMART" id="SM00701"/>
    </source>
</evidence>
<keyword evidence="7" id="KW-1185">Reference proteome</keyword>
<feature type="domain" description="N-acetylmuramoyl-L-alanine amidase" evidence="4">
    <location>
        <begin position="11"/>
        <end position="137"/>
    </location>
</feature>
<gene>
    <name evidence="6" type="ORF">HCN83_03625</name>
</gene>
<dbReference type="InterPro" id="IPR036366">
    <property type="entry name" value="PGBDSf"/>
</dbReference>
<evidence type="ECO:0000313" key="6">
    <source>
        <dbReference type="EMBL" id="NJP36678.1"/>
    </source>
</evidence>
<dbReference type="Gene3D" id="1.10.101.10">
    <property type="entry name" value="PGBD-like superfamily/PGBD"/>
    <property type="match status" value="1"/>
</dbReference>
<dbReference type="InterPro" id="IPR036365">
    <property type="entry name" value="PGBD-like_sf"/>
</dbReference>
<name>A0A969PRK6_9BACI</name>
<evidence type="ECO:0000256" key="3">
    <source>
        <dbReference type="ARBA" id="ARBA00032390"/>
    </source>
</evidence>
<proteinExistence type="inferred from homology"/>
<dbReference type="Pfam" id="PF01510">
    <property type="entry name" value="Amidase_2"/>
    <property type="match status" value="1"/>
</dbReference>
<sequence>MEFKRVRLMKHPVKTYSGGFVPNRITIHHSGTEGGSAAAFARYHVETSGWPGIGYHFVIERSGEIVQCHDETVRSFHVAGHNTGNIGICLTGNGSFTALQMQQLKKLVQFLQQKWNIKAAHVRGHRELPHQRTQCPGFSVSELRRELQGVATVRYGSSGAAVIRLQNALLKAGYKLREFGADGVFGRETEAAVIQFQRDQGIQTDGIAGPVTWGRLIKSTTA</sequence>
<evidence type="ECO:0000256" key="1">
    <source>
        <dbReference type="ARBA" id="ARBA00007553"/>
    </source>
</evidence>
<dbReference type="GO" id="GO:0008270">
    <property type="term" value="F:zinc ion binding"/>
    <property type="evidence" value="ECO:0007669"/>
    <property type="project" value="InterPro"/>
</dbReference>
<feature type="domain" description="Peptidoglycan recognition protein family" evidence="5">
    <location>
        <begin position="11"/>
        <end position="129"/>
    </location>
</feature>
<dbReference type="SUPFAM" id="SSF55846">
    <property type="entry name" value="N-acetylmuramoyl-L-alanine amidase-like"/>
    <property type="match status" value="1"/>
</dbReference>
<dbReference type="InterPro" id="IPR002477">
    <property type="entry name" value="Peptidoglycan-bd-like"/>
</dbReference>
<reference evidence="6 7" key="1">
    <citation type="submission" date="2020-03" db="EMBL/GenBank/DDBJ databases">
        <title>Assessment of the enzymatic potential of alkaline-tolerant lipase obtained from Bacillus luteus H11 (technogenic soil) for the bioremediation of saline soils contaminated with petroleum substances.</title>
        <authorList>
            <person name="Kalwasinska A."/>
        </authorList>
    </citation>
    <scope>NUCLEOTIDE SEQUENCE [LARGE SCALE GENOMIC DNA]</scope>
    <source>
        <strain evidence="6 7">H11</strain>
    </source>
</reference>
<dbReference type="CDD" id="cd06583">
    <property type="entry name" value="PGRP"/>
    <property type="match status" value="1"/>
</dbReference>
<accession>A0A969PRK6</accession>
<dbReference type="InterPro" id="IPR002502">
    <property type="entry name" value="Amidase_domain"/>
</dbReference>
<evidence type="ECO:0000313" key="7">
    <source>
        <dbReference type="Proteomes" id="UP000752012"/>
    </source>
</evidence>
<dbReference type="RefSeq" id="WP_168004960.1">
    <property type="nucleotide sequence ID" value="NZ_JAATHJ010000003.1"/>
</dbReference>
<dbReference type="SMART" id="SM00644">
    <property type="entry name" value="Ami_2"/>
    <property type="match status" value="1"/>
</dbReference>
<dbReference type="SMART" id="SM00701">
    <property type="entry name" value="PGRP"/>
    <property type="match status" value="1"/>
</dbReference>
<dbReference type="InterPro" id="IPR036505">
    <property type="entry name" value="Amidase/PGRP_sf"/>
</dbReference>
<evidence type="ECO:0000256" key="2">
    <source>
        <dbReference type="ARBA" id="ARBA00030881"/>
    </source>
</evidence>